<comment type="similarity">
    <text evidence="2">Belongs to the ATPase delta chain family.</text>
</comment>
<accession>A0ABQ9FET5</accession>
<gene>
    <name evidence="9" type="ORF">KUTeg_007998</name>
</gene>
<evidence type="ECO:0000256" key="2">
    <source>
        <dbReference type="ARBA" id="ARBA00007046"/>
    </source>
</evidence>
<evidence type="ECO:0000256" key="3">
    <source>
        <dbReference type="ARBA" id="ARBA00022448"/>
    </source>
</evidence>
<dbReference type="InterPro" id="IPR000711">
    <property type="entry name" value="ATPase_OSCP/dsu"/>
</dbReference>
<evidence type="ECO:0000256" key="8">
    <source>
        <dbReference type="ARBA" id="ARBA00033369"/>
    </source>
</evidence>
<dbReference type="PRINTS" id="PR00125">
    <property type="entry name" value="ATPASEDELTA"/>
</dbReference>
<reference evidence="9 10" key="1">
    <citation type="submission" date="2022-12" db="EMBL/GenBank/DDBJ databases">
        <title>Chromosome-level genome of Tegillarca granosa.</title>
        <authorList>
            <person name="Kim J."/>
        </authorList>
    </citation>
    <scope>NUCLEOTIDE SEQUENCE [LARGE SCALE GENOMIC DNA]</scope>
    <source>
        <strain evidence="9">Teg-2019</strain>
        <tissue evidence="9">Adductor muscle</tissue>
    </source>
</reference>
<dbReference type="SUPFAM" id="SSF47928">
    <property type="entry name" value="N-terminal domain of the delta subunit of the F1F0-ATP synthase"/>
    <property type="match status" value="1"/>
</dbReference>
<evidence type="ECO:0000313" key="10">
    <source>
        <dbReference type="Proteomes" id="UP001217089"/>
    </source>
</evidence>
<keyword evidence="6" id="KW-0472">Membrane</keyword>
<comment type="subcellular location">
    <subcellularLocation>
        <location evidence="1">Membrane</location>
    </subcellularLocation>
</comment>
<evidence type="ECO:0000313" key="9">
    <source>
        <dbReference type="EMBL" id="KAJ8315848.1"/>
    </source>
</evidence>
<protein>
    <recommendedName>
        <fullName evidence="8">Oligomycin sensitivity conferral protein</fullName>
    </recommendedName>
</protein>
<proteinExistence type="inferred from homology"/>
<keyword evidence="7" id="KW-0066">ATP synthesis</keyword>
<evidence type="ECO:0000256" key="7">
    <source>
        <dbReference type="ARBA" id="ARBA00023310"/>
    </source>
</evidence>
<evidence type="ECO:0000256" key="5">
    <source>
        <dbReference type="ARBA" id="ARBA00023065"/>
    </source>
</evidence>
<keyword evidence="10" id="KW-1185">Reference proteome</keyword>
<dbReference type="Proteomes" id="UP001217089">
    <property type="component" value="Unassembled WGS sequence"/>
</dbReference>
<keyword evidence="5" id="KW-0406">Ion transport</keyword>
<dbReference type="PANTHER" id="PTHR11910">
    <property type="entry name" value="ATP SYNTHASE DELTA CHAIN"/>
    <property type="match status" value="1"/>
</dbReference>
<dbReference type="EMBL" id="JARBDR010000337">
    <property type="protein sequence ID" value="KAJ8315848.1"/>
    <property type="molecule type" value="Genomic_DNA"/>
</dbReference>
<keyword evidence="3" id="KW-0813">Transport</keyword>
<comment type="caution">
    <text evidence="9">The sequence shown here is derived from an EMBL/GenBank/DDBJ whole genome shotgun (WGS) entry which is preliminary data.</text>
</comment>
<dbReference type="Pfam" id="PF00213">
    <property type="entry name" value="OSCP"/>
    <property type="match status" value="1"/>
</dbReference>
<evidence type="ECO:0000256" key="4">
    <source>
        <dbReference type="ARBA" id="ARBA00022781"/>
    </source>
</evidence>
<sequence>MDLVEKDLKSVQDVMKTDTKFVDFVADPTIKKQQKLAILVENGRVSKLNGILNAFGRIMRAQRGEVMCEPLDSANEKELQAALNAFLKKGETLHLQMKVDPNIIGGMIVSIGDKYVDMSMSSKIRSCSNIIRDII</sequence>
<dbReference type="InterPro" id="IPR026015">
    <property type="entry name" value="ATP_synth_OSCP/delta_N_sf"/>
</dbReference>
<keyword evidence="4" id="KW-0375">Hydrogen ion transport</keyword>
<organism evidence="9 10">
    <name type="scientific">Tegillarca granosa</name>
    <name type="common">Malaysian cockle</name>
    <name type="synonym">Anadara granosa</name>
    <dbReference type="NCBI Taxonomy" id="220873"/>
    <lineage>
        <taxon>Eukaryota</taxon>
        <taxon>Metazoa</taxon>
        <taxon>Spiralia</taxon>
        <taxon>Lophotrochozoa</taxon>
        <taxon>Mollusca</taxon>
        <taxon>Bivalvia</taxon>
        <taxon>Autobranchia</taxon>
        <taxon>Pteriomorphia</taxon>
        <taxon>Arcoida</taxon>
        <taxon>Arcoidea</taxon>
        <taxon>Arcidae</taxon>
        <taxon>Tegillarca</taxon>
    </lineage>
</organism>
<name>A0ABQ9FET5_TEGGR</name>
<dbReference type="Gene3D" id="1.10.520.20">
    <property type="entry name" value="N-terminal domain of the delta subunit of the F1F0-ATP synthase"/>
    <property type="match status" value="1"/>
</dbReference>
<evidence type="ECO:0000256" key="6">
    <source>
        <dbReference type="ARBA" id="ARBA00023136"/>
    </source>
</evidence>
<evidence type="ECO:0000256" key="1">
    <source>
        <dbReference type="ARBA" id="ARBA00004370"/>
    </source>
</evidence>